<dbReference type="Pfam" id="PF05348">
    <property type="entry name" value="UMP1"/>
    <property type="match status" value="1"/>
</dbReference>
<feature type="region of interest" description="Disordered" evidence="3">
    <location>
        <begin position="141"/>
        <end position="172"/>
    </location>
</feature>
<dbReference type="EMBL" id="JAPQKO010000008">
    <property type="protein sequence ID" value="KAJ5152158.1"/>
    <property type="molecule type" value="Genomic_DNA"/>
</dbReference>
<keyword evidence="5" id="KW-1185">Reference proteome</keyword>
<dbReference type="PANTHER" id="PTHR12828">
    <property type="entry name" value="PROTEASOME MATURATION PROTEIN UMP1"/>
    <property type="match status" value="1"/>
</dbReference>
<evidence type="ECO:0000256" key="2">
    <source>
        <dbReference type="ARBA" id="ARBA00043974"/>
    </source>
</evidence>
<evidence type="ECO:0000256" key="3">
    <source>
        <dbReference type="SAM" id="MobiDB-lite"/>
    </source>
</evidence>
<dbReference type="InterPro" id="IPR008012">
    <property type="entry name" value="Ump1"/>
</dbReference>
<dbReference type="OrthoDB" id="15001at2759"/>
<dbReference type="PANTHER" id="PTHR12828:SF3">
    <property type="entry name" value="PROTEASOME MATURATION PROTEIN"/>
    <property type="match status" value="1"/>
</dbReference>
<name>A0A9W9HNS4_9EURO</name>
<dbReference type="Proteomes" id="UP001146351">
    <property type="component" value="Unassembled WGS sequence"/>
</dbReference>
<dbReference type="AlphaFoldDB" id="A0A9W9HNS4"/>
<dbReference type="GO" id="GO:0005634">
    <property type="term" value="C:nucleus"/>
    <property type="evidence" value="ECO:0007669"/>
    <property type="project" value="TreeGrafter"/>
</dbReference>
<gene>
    <name evidence="4" type="ORF">N7492_010453</name>
</gene>
<proteinExistence type="inferred from homology"/>
<keyword evidence="1" id="KW-0143">Chaperone</keyword>
<reference evidence="4" key="1">
    <citation type="submission" date="2022-11" db="EMBL/GenBank/DDBJ databases">
        <authorList>
            <person name="Petersen C."/>
        </authorList>
    </citation>
    <scope>NUCLEOTIDE SEQUENCE</scope>
    <source>
        <strain evidence="4">IBT 21917</strain>
    </source>
</reference>
<feature type="compositionally biased region" description="Low complexity" evidence="3">
    <location>
        <begin position="154"/>
        <end position="165"/>
    </location>
</feature>
<dbReference type="GO" id="GO:0005737">
    <property type="term" value="C:cytoplasm"/>
    <property type="evidence" value="ECO:0007669"/>
    <property type="project" value="TreeGrafter"/>
</dbReference>
<comment type="similarity">
    <text evidence="2">Belongs to the POMP/UMP1 family.</text>
</comment>
<reference evidence="4" key="2">
    <citation type="journal article" date="2023" name="IMA Fungus">
        <title>Comparative genomic study of the Penicillium genus elucidates a diverse pangenome and 15 lateral gene transfer events.</title>
        <authorList>
            <person name="Petersen C."/>
            <person name="Sorensen T."/>
            <person name="Nielsen M.R."/>
            <person name="Sondergaard T.E."/>
            <person name="Sorensen J.L."/>
            <person name="Fitzpatrick D.A."/>
            <person name="Frisvad J.C."/>
            <person name="Nielsen K.L."/>
        </authorList>
    </citation>
    <scope>NUCLEOTIDE SEQUENCE</scope>
    <source>
        <strain evidence="4">IBT 21917</strain>
    </source>
</reference>
<dbReference type="GO" id="GO:0043248">
    <property type="term" value="P:proteasome assembly"/>
    <property type="evidence" value="ECO:0007669"/>
    <property type="project" value="InterPro"/>
</dbReference>
<feature type="compositionally biased region" description="Polar residues" evidence="3">
    <location>
        <begin position="143"/>
        <end position="153"/>
    </location>
</feature>
<accession>A0A9W9HNS4</accession>
<protein>
    <submittedName>
        <fullName evidence="4">Uncharacterized protein</fullName>
    </submittedName>
</protein>
<sequence length="334" mass="36699">MGIDTPRDHRVGTAEVVALDYRIELDAASLPELLSPSAFPSSSACFLTSSLSRATFGSILGIQFTKPYIFSSPNTPSSSYNGTLSSYEPWPRRPVEPTSELSMSLSNVLFHWKQPKPVIISIQAINELTLHLQSLRIAPPAANPNSTTNITTRQQAQASKSAPSAPGLPDTLRNKITLPATAFASSTNNPPASEIPSSTHPLEARLLAWRATQDAMKMESLRRAYGIAEPVRRGMELKIVRDGTFRPAVLGGMKGGNIHEDILTLGGRDAEVGWEDIFQGTYAAKNGFFAMLFCHGHPGEYVDYFTNHIYSAGDEFREPPTFHDEMEKRLKMDF</sequence>
<evidence type="ECO:0000256" key="1">
    <source>
        <dbReference type="ARBA" id="ARBA00023186"/>
    </source>
</evidence>
<evidence type="ECO:0000313" key="5">
    <source>
        <dbReference type="Proteomes" id="UP001146351"/>
    </source>
</evidence>
<comment type="caution">
    <text evidence="4">The sequence shown here is derived from an EMBL/GenBank/DDBJ whole genome shotgun (WGS) entry which is preliminary data.</text>
</comment>
<organism evidence="4 5">
    <name type="scientific">Penicillium capsulatum</name>
    <dbReference type="NCBI Taxonomy" id="69766"/>
    <lineage>
        <taxon>Eukaryota</taxon>
        <taxon>Fungi</taxon>
        <taxon>Dikarya</taxon>
        <taxon>Ascomycota</taxon>
        <taxon>Pezizomycotina</taxon>
        <taxon>Eurotiomycetes</taxon>
        <taxon>Eurotiomycetidae</taxon>
        <taxon>Eurotiales</taxon>
        <taxon>Aspergillaceae</taxon>
        <taxon>Penicillium</taxon>
    </lineage>
</organism>
<evidence type="ECO:0000313" key="4">
    <source>
        <dbReference type="EMBL" id="KAJ5152158.1"/>
    </source>
</evidence>